<name>A0A6C0D1J3_9ZZZZ</name>
<dbReference type="EMBL" id="MN739520">
    <property type="protein sequence ID" value="QHT10323.1"/>
    <property type="molecule type" value="Genomic_DNA"/>
</dbReference>
<evidence type="ECO:0000256" key="1">
    <source>
        <dbReference type="SAM" id="Phobius"/>
    </source>
</evidence>
<keyword evidence="1" id="KW-0812">Transmembrane</keyword>
<organism evidence="2">
    <name type="scientific">viral metagenome</name>
    <dbReference type="NCBI Taxonomy" id="1070528"/>
    <lineage>
        <taxon>unclassified sequences</taxon>
        <taxon>metagenomes</taxon>
        <taxon>organismal metagenomes</taxon>
    </lineage>
</organism>
<keyword evidence="1" id="KW-1133">Transmembrane helix</keyword>
<protein>
    <submittedName>
        <fullName evidence="2">Uncharacterized protein</fullName>
    </submittedName>
</protein>
<evidence type="ECO:0000313" key="2">
    <source>
        <dbReference type="EMBL" id="QHT10323.1"/>
    </source>
</evidence>
<feature type="transmembrane region" description="Helical" evidence="1">
    <location>
        <begin position="71"/>
        <end position="90"/>
    </location>
</feature>
<accession>A0A6C0D1J3</accession>
<proteinExistence type="predicted"/>
<sequence>MVFDISVEATNARNKAINDQNDQNYKQYNQNKNAVLINLGKLKSKEPVSKLQTYEAIKIETEQLLIREKTIFIINSVVTVGLMVAAIRIIL</sequence>
<dbReference type="AlphaFoldDB" id="A0A6C0D1J3"/>
<keyword evidence="1" id="KW-0472">Membrane</keyword>
<reference evidence="2" key="1">
    <citation type="journal article" date="2020" name="Nature">
        <title>Giant virus diversity and host interactions through global metagenomics.</title>
        <authorList>
            <person name="Schulz F."/>
            <person name="Roux S."/>
            <person name="Paez-Espino D."/>
            <person name="Jungbluth S."/>
            <person name="Walsh D.A."/>
            <person name="Denef V.J."/>
            <person name="McMahon K.D."/>
            <person name="Konstantinidis K.T."/>
            <person name="Eloe-Fadrosh E.A."/>
            <person name="Kyrpides N.C."/>
            <person name="Woyke T."/>
        </authorList>
    </citation>
    <scope>NUCLEOTIDE SEQUENCE</scope>
    <source>
        <strain evidence="2">GVMAG-M-3300023174-107</strain>
    </source>
</reference>